<dbReference type="InterPro" id="IPR036249">
    <property type="entry name" value="Thioredoxin-like_sf"/>
</dbReference>
<dbReference type="SUPFAM" id="SSF52833">
    <property type="entry name" value="Thioredoxin-like"/>
    <property type="match status" value="1"/>
</dbReference>
<dbReference type="InterPro" id="IPR012336">
    <property type="entry name" value="Thioredoxin-like_fold"/>
</dbReference>
<dbReference type="RefSeq" id="WP_348518709.1">
    <property type="nucleotide sequence ID" value="NZ_CP155620.1"/>
</dbReference>
<protein>
    <submittedName>
        <fullName evidence="2">Thioredoxin fold domain-containing protein</fullName>
    </submittedName>
</protein>
<feature type="domain" description="Thioredoxin-like fold" evidence="1">
    <location>
        <begin position="127"/>
        <end position="236"/>
    </location>
</feature>
<dbReference type="EMBL" id="CP155620">
    <property type="protein sequence ID" value="XBJ29451.1"/>
    <property type="molecule type" value="Genomic_DNA"/>
</dbReference>
<gene>
    <name evidence="2" type="ORF">AAH949_01045</name>
</gene>
<dbReference type="Gene3D" id="3.40.30.10">
    <property type="entry name" value="Glutaredoxin"/>
    <property type="match status" value="1"/>
</dbReference>
<accession>A0AAU7E905</accession>
<dbReference type="AlphaFoldDB" id="A0AAU7E905"/>
<organism evidence="2">
    <name type="scientific">Campylobacter sp. CCS1377</name>
    <dbReference type="NCBI Taxonomy" id="3158229"/>
    <lineage>
        <taxon>Bacteria</taxon>
        <taxon>Pseudomonadati</taxon>
        <taxon>Campylobacterota</taxon>
        <taxon>Epsilonproteobacteria</taxon>
        <taxon>Campylobacterales</taxon>
        <taxon>Campylobacteraceae</taxon>
        <taxon>Campylobacter</taxon>
    </lineage>
</organism>
<reference evidence="2" key="1">
    <citation type="submission" date="2024-05" db="EMBL/GenBank/DDBJ databases">
        <title>Campylobacter coli isolated from environmental waters in Slovenia.</title>
        <authorList>
            <person name="Zautner A.E."/>
            <person name="Bunk B."/>
            <person name="Riedel T."/>
            <person name="Sproeer C."/>
        </authorList>
    </citation>
    <scope>NUCLEOTIDE SEQUENCE</scope>
    <source>
        <strain evidence="2">CCS1377</strain>
    </source>
</reference>
<evidence type="ECO:0000313" key="2">
    <source>
        <dbReference type="EMBL" id="XBJ29451.1"/>
    </source>
</evidence>
<evidence type="ECO:0000259" key="1">
    <source>
        <dbReference type="Pfam" id="PF13098"/>
    </source>
</evidence>
<sequence length="240" mass="27783">MKKITLALLISNVLLFGASNQEIIDFYTKVYSSQIPDVKISVIKREKIPVDNFESVILDIQSENFKEQIITFTKDSVIVPDILDLKNEISYRQAFEMEKIKQIKDNFEKNAKNEVKKETMLISLGDKTKPSMYVFSDPECPYCRKHLKSIKQTLKDYQVHLILTPVHDKSAFEKAALIYKEIKGAKNDEEKIAILNKYFDPNIKDYPSVNENELLEVIKLNNKYQALGLMQVPTIIKDDE</sequence>
<dbReference type="Pfam" id="PF13098">
    <property type="entry name" value="Thioredoxin_2"/>
    <property type="match status" value="1"/>
</dbReference>
<proteinExistence type="predicted"/>
<name>A0AAU7E905_9BACT</name>